<evidence type="ECO:0000313" key="1">
    <source>
        <dbReference type="EMBL" id="CAD7442565.1"/>
    </source>
</evidence>
<protein>
    <submittedName>
        <fullName evidence="1">Uncharacterized protein</fullName>
    </submittedName>
</protein>
<name>A0A7R9EX39_9NEOP</name>
<dbReference type="EMBL" id="OD565770">
    <property type="protein sequence ID" value="CAD7442565.1"/>
    <property type="molecule type" value="Genomic_DNA"/>
</dbReference>
<reference evidence="1" key="1">
    <citation type="submission" date="2020-11" db="EMBL/GenBank/DDBJ databases">
        <authorList>
            <person name="Tran Van P."/>
        </authorList>
    </citation>
    <scope>NUCLEOTIDE SEQUENCE</scope>
</reference>
<gene>
    <name evidence="1" type="ORF">TBIB3V08_LOCUS4993</name>
</gene>
<organism evidence="1">
    <name type="scientific">Timema bartmani</name>
    <dbReference type="NCBI Taxonomy" id="61472"/>
    <lineage>
        <taxon>Eukaryota</taxon>
        <taxon>Metazoa</taxon>
        <taxon>Ecdysozoa</taxon>
        <taxon>Arthropoda</taxon>
        <taxon>Hexapoda</taxon>
        <taxon>Insecta</taxon>
        <taxon>Pterygota</taxon>
        <taxon>Neoptera</taxon>
        <taxon>Polyneoptera</taxon>
        <taxon>Phasmatodea</taxon>
        <taxon>Timematodea</taxon>
        <taxon>Timematoidea</taxon>
        <taxon>Timematidae</taxon>
        <taxon>Timema</taxon>
    </lineage>
</organism>
<dbReference type="AlphaFoldDB" id="A0A7R9EX39"/>
<sequence length="235" mass="24920">MNKTIPVNNQRLSFGLPLDKIGMDGNLHPGLRALFLKAYLSAGSRGYSWCPSAAKIVLQALSRDQRWVLGRLIQGRREGSQLIWVLRGARSLEAGLDNEDGVGTSVGAKGFALPCCDINEDESSGGAVTDCSCSTKGAVFPIPTVGEPAEDGPTGVKASTAPRGVSDNVVARVSVLADEDHVIDFPSRYVQTSTYLDVICIQDEPVDQIVAISGDESRPHIPPVDGDAVEVPHLA</sequence>
<proteinExistence type="predicted"/>
<accession>A0A7R9EX39</accession>